<accession>A0A0V0RUD4</accession>
<comment type="caution">
    <text evidence="1">The sequence shown here is derived from an EMBL/GenBank/DDBJ whole genome shotgun (WGS) entry which is preliminary data.</text>
</comment>
<dbReference type="Proteomes" id="UP000054630">
    <property type="component" value="Unassembled WGS sequence"/>
</dbReference>
<evidence type="ECO:0000313" key="2">
    <source>
        <dbReference type="Proteomes" id="UP000054630"/>
    </source>
</evidence>
<dbReference type="EMBL" id="JYDL01000081">
    <property type="protein sequence ID" value="KRX17829.1"/>
    <property type="molecule type" value="Genomic_DNA"/>
</dbReference>
<sequence length="81" mass="9517">MNKSNQNDSGLTNEKLQCRNGAYNRRDKMFWLNFSKEEAMPTENVEVVFNDEQNLMRLSQLRTSHILNQCRSSSKHGIRLI</sequence>
<evidence type="ECO:0000313" key="1">
    <source>
        <dbReference type="EMBL" id="KRX17829.1"/>
    </source>
</evidence>
<keyword evidence="2" id="KW-1185">Reference proteome</keyword>
<protein>
    <submittedName>
        <fullName evidence="1">Uncharacterized protein</fullName>
    </submittedName>
</protein>
<reference evidence="1 2" key="1">
    <citation type="submission" date="2015-01" db="EMBL/GenBank/DDBJ databases">
        <title>Evolution of Trichinella species and genotypes.</title>
        <authorList>
            <person name="Korhonen P.K."/>
            <person name="Edoardo P."/>
            <person name="Giuseppe L.R."/>
            <person name="Gasser R.B."/>
        </authorList>
    </citation>
    <scope>NUCLEOTIDE SEQUENCE [LARGE SCALE GENOMIC DNA]</scope>
    <source>
        <strain evidence="1">ISS37</strain>
    </source>
</reference>
<proteinExistence type="predicted"/>
<organism evidence="1 2">
    <name type="scientific">Trichinella nelsoni</name>
    <dbReference type="NCBI Taxonomy" id="6336"/>
    <lineage>
        <taxon>Eukaryota</taxon>
        <taxon>Metazoa</taxon>
        <taxon>Ecdysozoa</taxon>
        <taxon>Nematoda</taxon>
        <taxon>Enoplea</taxon>
        <taxon>Dorylaimia</taxon>
        <taxon>Trichinellida</taxon>
        <taxon>Trichinellidae</taxon>
        <taxon>Trichinella</taxon>
    </lineage>
</organism>
<name>A0A0V0RUD4_9BILA</name>
<gene>
    <name evidence="1" type="ORF">T07_14575</name>
</gene>
<dbReference type="AlphaFoldDB" id="A0A0V0RUD4"/>